<reference evidence="3 4" key="1">
    <citation type="journal article" date="1998" name="Science">
        <title>Genome sequence of the nematode C. elegans: a platform for investigating biology.</title>
        <authorList>
            <consortium name="The C. elegans sequencing consortium"/>
            <person name="Sulson J.E."/>
            <person name="Waterston R."/>
        </authorList>
    </citation>
    <scope>NUCLEOTIDE SEQUENCE [LARGE SCALE GENOMIC DNA]</scope>
    <source>
        <strain evidence="3 4">Bristol N2</strain>
    </source>
</reference>
<keyword evidence="6" id="KW-1267">Proteomics identification</keyword>
<feature type="signal peptide" evidence="1">
    <location>
        <begin position="1"/>
        <end position="25"/>
    </location>
</feature>
<evidence type="ECO:0000313" key="4">
    <source>
        <dbReference type="Proteomes" id="UP000001940"/>
    </source>
</evidence>
<dbReference type="OMA" id="PVIHTEC"/>
<dbReference type="RefSeq" id="NP_001022792.2">
    <property type="nucleotide sequence ID" value="NM_001027621.3"/>
</dbReference>
<dbReference type="UCSC" id="T23F11.6">
    <property type="organism name" value="c. elegans"/>
</dbReference>
<organism evidence="3 4">
    <name type="scientific">Caenorhabditis elegans</name>
    <dbReference type="NCBI Taxonomy" id="6239"/>
    <lineage>
        <taxon>Eukaryota</taxon>
        <taxon>Metazoa</taxon>
        <taxon>Ecdysozoa</taxon>
        <taxon>Nematoda</taxon>
        <taxon>Chromadorea</taxon>
        <taxon>Rhabditida</taxon>
        <taxon>Rhabditina</taxon>
        <taxon>Rhabditomorpha</taxon>
        <taxon>Rhabditoidea</taxon>
        <taxon>Rhabditidae</taxon>
        <taxon>Peloderinae</taxon>
        <taxon>Caenorhabditis</taxon>
    </lineage>
</organism>
<feature type="domain" description="Domain of unknown function DB" evidence="2">
    <location>
        <begin position="88"/>
        <end position="184"/>
    </location>
</feature>
<dbReference type="FunCoup" id="Q7YWS5">
    <property type="interactions" value="311"/>
</dbReference>
<dbReference type="GeneID" id="3565839"/>
<dbReference type="AlphaFoldDB" id="Q7YWS5"/>
<gene>
    <name evidence="3" type="ORF">CELE_T23F11.6</name>
    <name evidence="3 5" type="ORF">T23F11.6</name>
</gene>
<dbReference type="PANTHER" id="PTHR46705:SF3">
    <property type="entry name" value="DOMAIN OF UNKNOWN FUNCTION DB DOMAIN-CONTAINING PROTEIN"/>
    <property type="match status" value="1"/>
</dbReference>
<dbReference type="PROSITE" id="PS51257">
    <property type="entry name" value="PROKAR_LIPOPROTEIN"/>
    <property type="match status" value="1"/>
</dbReference>
<dbReference type="PeptideAtlas" id="Q7YWS5"/>
<evidence type="ECO:0000313" key="3">
    <source>
        <dbReference type="EMBL" id="CAE17971.2"/>
    </source>
</evidence>
<protein>
    <recommendedName>
        <fullName evidence="2">Domain of unknown function DB domain-containing protein</fullName>
    </recommendedName>
</protein>
<evidence type="ECO:0007829" key="6">
    <source>
        <dbReference type="PeptideAtlas" id="Q7YWS5"/>
    </source>
</evidence>
<name>Q7YWS5_CAEEL</name>
<dbReference type="eggNOG" id="ENOG502THVK">
    <property type="taxonomic scope" value="Eukaryota"/>
</dbReference>
<dbReference type="InterPro" id="IPR002602">
    <property type="entry name" value="DB"/>
</dbReference>
<evidence type="ECO:0000259" key="2">
    <source>
        <dbReference type="Pfam" id="PF01682"/>
    </source>
</evidence>
<dbReference type="Pfam" id="PF01682">
    <property type="entry name" value="DB"/>
    <property type="match status" value="1"/>
</dbReference>
<dbReference type="EMBL" id="BX284603">
    <property type="protein sequence ID" value="CAE17971.2"/>
    <property type="molecule type" value="Genomic_DNA"/>
</dbReference>
<dbReference type="KEGG" id="cel:CELE_T23F11.6"/>
<sequence length="187" mass="21290">MKVSGNTLVLSIYSRFILLITLSYACPPSLDSLNLPPPVIHRECLTRNSCQNGYICRLNRCVGGRALASKTKYVNEEESEYSLKMEQCCVDNLLPERCMGFCSFETYNESSIFRLLAEPRRCPSSSLRTIHFCASMNMDHTECCEQSRIPSNCVDLCAPSDSEVRFDESKLHCLHYLPIMKECFQSN</sequence>
<dbReference type="PhylomeDB" id="Q7YWS5"/>
<evidence type="ECO:0000256" key="1">
    <source>
        <dbReference type="SAM" id="SignalP"/>
    </source>
</evidence>
<proteinExistence type="evidence at protein level"/>
<dbReference type="Bgee" id="WBGene00011957">
    <property type="expression patterns" value="Expressed in adult organism and 3 other cell types or tissues"/>
</dbReference>
<accession>Q7YWS5</accession>
<dbReference type="OrthoDB" id="5843172at2759"/>
<keyword evidence="1" id="KW-0732">Signal</keyword>
<evidence type="ECO:0000313" key="5">
    <source>
        <dbReference type="WormBase" id="T23F11.6"/>
    </source>
</evidence>
<feature type="chain" id="PRO_5004295385" description="Domain of unknown function DB domain-containing protein" evidence="1">
    <location>
        <begin position="26"/>
        <end position="187"/>
    </location>
</feature>
<dbReference type="HOGENOM" id="CLU_1462563_0_0_1"/>
<dbReference type="Proteomes" id="UP000001940">
    <property type="component" value="Chromosome III"/>
</dbReference>
<dbReference type="PaxDb" id="6239-T23F11.6"/>
<dbReference type="WormBase" id="T23F11.6">
    <property type="protein sequence ID" value="CE41458"/>
    <property type="gene ID" value="WBGene00011957"/>
</dbReference>
<dbReference type="PANTHER" id="PTHR46705">
    <property type="entry name" value="PROTEIN CBG09805"/>
    <property type="match status" value="1"/>
</dbReference>
<dbReference type="InParanoid" id="Q7YWS5"/>
<keyword evidence="4" id="KW-1185">Reference proteome</keyword>
<dbReference type="AGR" id="WB:WBGene00011957"/>
<dbReference type="CTD" id="3565839"/>